<feature type="transmembrane region" description="Helical" evidence="4">
    <location>
        <begin position="46"/>
        <end position="66"/>
    </location>
</feature>
<sequence length="394" mass="41720">MSQPPFQLSSWLVVVFAAVCGMTVANIYYAQALIGPITHDLDIPPTWAGTVVTLTQLGYGVGLFLIVPLADRVENRRLILLTVMALILSLVGSTLSHAAAPFMLCAFAIGLCSVGSQILLPLAMHFVAPERRGQIIGNIMGGLLTGIMLARPLANAIAAALGWRAVFGLSAGAMALIGGILWRVLPTYRPEGQLRYGDLLRSIGQLVVRHKTLRYRILYHGILFAVFNMFWTAVPLMLHDRFGLGQGKIALFSLAGAGGALAAPLAGRWADRGHARAATRGAVLGVGLMSFCTGLTVDSGWLLLTAMLALLLDAGVQTNQIVSQRAVYNLDNAARGRLNAAYMTAVFMAGAAGSLGGAALYSHLGWQGVSRVSALLCGIDLVVLFIGFRRGVRG</sequence>
<keyword evidence="2 4" id="KW-1133">Transmembrane helix</keyword>
<dbReference type="EMBL" id="CP043043">
    <property type="protein sequence ID" value="QEH96982.1"/>
    <property type="molecule type" value="Genomic_DNA"/>
</dbReference>
<feature type="transmembrane region" description="Helical" evidence="4">
    <location>
        <begin position="166"/>
        <end position="185"/>
    </location>
</feature>
<organism evidence="6 7">
    <name type="scientific">Gluconobacter thailandicus</name>
    <dbReference type="NCBI Taxonomy" id="257438"/>
    <lineage>
        <taxon>Bacteria</taxon>
        <taxon>Pseudomonadati</taxon>
        <taxon>Pseudomonadota</taxon>
        <taxon>Alphaproteobacteria</taxon>
        <taxon>Acetobacterales</taxon>
        <taxon>Acetobacteraceae</taxon>
        <taxon>Gluconobacter</taxon>
    </lineage>
</organism>
<feature type="transmembrane region" description="Helical" evidence="4">
    <location>
        <begin position="101"/>
        <end position="123"/>
    </location>
</feature>
<name>A0AAP9EUD5_GLUTH</name>
<accession>A0AAP9EUD5</accession>
<dbReference type="PROSITE" id="PS50850">
    <property type="entry name" value="MFS"/>
    <property type="match status" value="1"/>
</dbReference>
<dbReference type="Pfam" id="PF07690">
    <property type="entry name" value="MFS_1"/>
    <property type="match status" value="1"/>
</dbReference>
<feature type="transmembrane region" description="Helical" evidence="4">
    <location>
        <begin position="12"/>
        <end position="34"/>
    </location>
</feature>
<evidence type="ECO:0000259" key="5">
    <source>
        <dbReference type="PROSITE" id="PS50850"/>
    </source>
</evidence>
<dbReference type="CDD" id="cd17324">
    <property type="entry name" value="MFS_NepI_like"/>
    <property type="match status" value="1"/>
</dbReference>
<keyword evidence="3 4" id="KW-0472">Membrane</keyword>
<dbReference type="AlphaFoldDB" id="A0AAP9EUD5"/>
<feature type="domain" description="Major facilitator superfamily (MFS) profile" evidence="5">
    <location>
        <begin position="9"/>
        <end position="392"/>
    </location>
</feature>
<feature type="transmembrane region" description="Helical" evidence="4">
    <location>
        <begin position="217"/>
        <end position="237"/>
    </location>
</feature>
<dbReference type="InterPro" id="IPR036259">
    <property type="entry name" value="MFS_trans_sf"/>
</dbReference>
<evidence type="ECO:0000256" key="2">
    <source>
        <dbReference type="ARBA" id="ARBA00022989"/>
    </source>
</evidence>
<dbReference type="Proteomes" id="UP000323560">
    <property type="component" value="Chromosome"/>
</dbReference>
<proteinExistence type="predicted"/>
<gene>
    <name evidence="6" type="ORF">FXF46_12540</name>
</gene>
<feature type="transmembrane region" description="Helical" evidence="4">
    <location>
        <begin position="340"/>
        <end position="362"/>
    </location>
</feature>
<dbReference type="RefSeq" id="WP_061510388.1">
    <property type="nucleotide sequence ID" value="NZ_CP043043.1"/>
</dbReference>
<dbReference type="PANTHER" id="PTHR42910">
    <property type="entry name" value="TRANSPORTER SCO4007-RELATED"/>
    <property type="match status" value="1"/>
</dbReference>
<dbReference type="PANTHER" id="PTHR42910:SF1">
    <property type="entry name" value="MAJOR FACILITATOR SUPERFAMILY (MFS) PROFILE DOMAIN-CONTAINING PROTEIN"/>
    <property type="match status" value="1"/>
</dbReference>
<feature type="transmembrane region" description="Helical" evidence="4">
    <location>
        <begin position="368"/>
        <end position="388"/>
    </location>
</feature>
<protein>
    <submittedName>
        <fullName evidence="6">MFS transporter</fullName>
    </submittedName>
</protein>
<feature type="transmembrane region" description="Helical" evidence="4">
    <location>
        <begin position="135"/>
        <end position="154"/>
    </location>
</feature>
<evidence type="ECO:0000256" key="4">
    <source>
        <dbReference type="SAM" id="Phobius"/>
    </source>
</evidence>
<dbReference type="InterPro" id="IPR020846">
    <property type="entry name" value="MFS_dom"/>
</dbReference>
<reference evidence="6 7" key="1">
    <citation type="submission" date="2019-08" db="EMBL/GenBank/DDBJ databases">
        <title>Gluconobacter frateurii HD924 genome.</title>
        <authorList>
            <person name="Liu Y."/>
            <person name="Zhang P."/>
        </authorList>
    </citation>
    <scope>NUCLEOTIDE SEQUENCE [LARGE SCALE GENOMIC DNA]</scope>
    <source>
        <strain evidence="6 7">HD924</strain>
    </source>
</reference>
<keyword evidence="1 4" id="KW-0812">Transmembrane</keyword>
<evidence type="ECO:0000256" key="1">
    <source>
        <dbReference type="ARBA" id="ARBA00022692"/>
    </source>
</evidence>
<dbReference type="InterPro" id="IPR011701">
    <property type="entry name" value="MFS"/>
</dbReference>
<dbReference type="GO" id="GO:0022857">
    <property type="term" value="F:transmembrane transporter activity"/>
    <property type="evidence" value="ECO:0007669"/>
    <property type="project" value="InterPro"/>
</dbReference>
<feature type="transmembrane region" description="Helical" evidence="4">
    <location>
        <begin position="249"/>
        <end position="270"/>
    </location>
</feature>
<evidence type="ECO:0000313" key="7">
    <source>
        <dbReference type="Proteomes" id="UP000323560"/>
    </source>
</evidence>
<evidence type="ECO:0000256" key="3">
    <source>
        <dbReference type="ARBA" id="ARBA00023136"/>
    </source>
</evidence>
<feature type="transmembrane region" description="Helical" evidence="4">
    <location>
        <begin position="78"/>
        <end position="95"/>
    </location>
</feature>
<dbReference type="KEGG" id="gti:FXF46_12540"/>
<evidence type="ECO:0000313" key="6">
    <source>
        <dbReference type="EMBL" id="QEH96982.1"/>
    </source>
</evidence>
<dbReference type="SUPFAM" id="SSF103473">
    <property type="entry name" value="MFS general substrate transporter"/>
    <property type="match status" value="1"/>
</dbReference>
<feature type="transmembrane region" description="Helical" evidence="4">
    <location>
        <begin position="277"/>
        <end position="296"/>
    </location>
</feature>
<dbReference type="Gene3D" id="1.20.1250.20">
    <property type="entry name" value="MFS general substrate transporter like domains"/>
    <property type="match status" value="2"/>
</dbReference>